<evidence type="ECO:0000313" key="2">
    <source>
        <dbReference type="Proteomes" id="UP000467385"/>
    </source>
</evidence>
<organism evidence="1 2">
    <name type="scientific">Mycobacterium conspicuum</name>
    <dbReference type="NCBI Taxonomy" id="44010"/>
    <lineage>
        <taxon>Bacteria</taxon>
        <taxon>Bacillati</taxon>
        <taxon>Actinomycetota</taxon>
        <taxon>Actinomycetes</taxon>
        <taxon>Mycobacteriales</taxon>
        <taxon>Mycobacteriaceae</taxon>
        <taxon>Mycobacterium</taxon>
    </lineage>
</organism>
<proteinExistence type="predicted"/>
<dbReference type="RefSeq" id="WP_085235120.1">
    <property type="nucleotide sequence ID" value="NZ_AP022613.1"/>
</dbReference>
<dbReference type="EMBL" id="AP022613">
    <property type="protein sequence ID" value="BBZ38731.1"/>
    <property type="molecule type" value="Genomic_DNA"/>
</dbReference>
<name>A0A1X1SZE5_9MYCO</name>
<reference evidence="1 2" key="1">
    <citation type="journal article" date="2019" name="Emerg. Microbes Infect.">
        <title>Comprehensive subspecies identification of 175 nontuberculous mycobacteria species based on 7547 genomic profiles.</title>
        <authorList>
            <person name="Matsumoto Y."/>
            <person name="Kinjo T."/>
            <person name="Motooka D."/>
            <person name="Nabeya D."/>
            <person name="Jung N."/>
            <person name="Uechi K."/>
            <person name="Horii T."/>
            <person name="Iida T."/>
            <person name="Fujita J."/>
            <person name="Nakamura S."/>
        </authorList>
    </citation>
    <scope>NUCLEOTIDE SEQUENCE [LARGE SCALE GENOMIC DNA]</scope>
    <source>
        <strain evidence="1 2">JCM 14738</strain>
    </source>
</reference>
<dbReference type="Proteomes" id="UP000467385">
    <property type="component" value="Chromosome"/>
</dbReference>
<evidence type="ECO:0000313" key="1">
    <source>
        <dbReference type="EMBL" id="BBZ38731.1"/>
    </source>
</evidence>
<accession>A0A1X1SZE5</accession>
<protein>
    <submittedName>
        <fullName evidence="1">Uncharacterized protein</fullName>
    </submittedName>
</protein>
<sequence>MSPSDPSEEQALRQAGSTALELIELCRLADESEHVSLDTVTRTDWPTVAAGMVYLIQSTALVVGNGDMRAGLAAIRNIVIGGLAQPSEDS</sequence>
<gene>
    <name evidence="1" type="ORF">MCNS_17940</name>
</gene>
<keyword evidence="2" id="KW-1185">Reference proteome</keyword>
<dbReference type="STRING" id="44010.AWC00_23100"/>
<dbReference type="AlphaFoldDB" id="A0A1X1SZE5"/>